<sequence>MSVEGEAELLLAVDNLTKGYDRRARKAVKEGGQVFADILKPNTPVSNEDKTGKGPLAEHVTVTGVSVQTGGYEVQVGYDNVKGRIAHFPNAGTSKQDPQHFIEKSQQEARGPVLEAFVKNLKVGD</sequence>
<keyword evidence="2" id="KW-1185">Reference proteome</keyword>
<dbReference type="Proteomes" id="UP000223559">
    <property type="component" value="Chromosome"/>
</dbReference>
<name>A0A2D1KMN7_9LACO</name>
<reference evidence="1 2" key="1">
    <citation type="submission" date="2016-10" db="EMBL/GenBank/DDBJ databases">
        <title>The whole genome sequencing and assembly of L. cotyniformis subsp. torquens DSM 20004 strain.</title>
        <authorList>
            <person name="Park M.-K."/>
            <person name="Lee Y.-J."/>
            <person name="Yi H."/>
            <person name="Bahn Y.-S."/>
            <person name="Kim J.F."/>
            <person name="Lee D.-W."/>
        </authorList>
    </citation>
    <scope>NUCLEOTIDE SEQUENCE [LARGE SCALE GENOMIC DNA]</scope>
    <source>
        <strain evidence="1 2">DSM 20004</strain>
    </source>
</reference>
<dbReference type="KEGG" id="lcy:LC20004_05590"/>
<dbReference type="OrthoDB" id="886754at2"/>
<dbReference type="EMBL" id="CP017697">
    <property type="protein sequence ID" value="ATO43410.1"/>
    <property type="molecule type" value="Genomic_DNA"/>
</dbReference>
<proteinExistence type="predicted"/>
<gene>
    <name evidence="1" type="ORF">LC20004_05590</name>
</gene>
<organism evidence="1 2">
    <name type="scientific">Loigolactobacillus coryniformis subsp. torquens DSM 20004 = KCTC 3535</name>
    <dbReference type="NCBI Taxonomy" id="1423822"/>
    <lineage>
        <taxon>Bacteria</taxon>
        <taxon>Bacillati</taxon>
        <taxon>Bacillota</taxon>
        <taxon>Bacilli</taxon>
        <taxon>Lactobacillales</taxon>
        <taxon>Lactobacillaceae</taxon>
        <taxon>Loigolactobacillus</taxon>
    </lineage>
</organism>
<protein>
    <submittedName>
        <fullName evidence="1">Uncharacterized protein</fullName>
    </submittedName>
</protein>
<dbReference type="InterPro" id="IPR010064">
    <property type="entry name" value="HK97-gp10_tail"/>
</dbReference>
<accession>A0A2D1KMN7</accession>
<dbReference type="Pfam" id="PF04883">
    <property type="entry name" value="HK97-gp10_like"/>
    <property type="match status" value="1"/>
</dbReference>
<dbReference type="NCBIfam" id="TIGR01725">
    <property type="entry name" value="phge_HK97_gp10"/>
    <property type="match status" value="1"/>
</dbReference>
<evidence type="ECO:0000313" key="2">
    <source>
        <dbReference type="Proteomes" id="UP000223559"/>
    </source>
</evidence>
<dbReference type="RefSeq" id="WP_056980127.1">
    <property type="nucleotide sequence ID" value="NZ_AZDC01000003.1"/>
</dbReference>
<dbReference type="AlphaFoldDB" id="A0A2D1KMN7"/>
<evidence type="ECO:0000313" key="1">
    <source>
        <dbReference type="EMBL" id="ATO43410.1"/>
    </source>
</evidence>